<evidence type="ECO:0000256" key="1">
    <source>
        <dbReference type="ARBA" id="ARBA00001962"/>
    </source>
</evidence>
<keyword evidence="9" id="KW-0408">Iron</keyword>
<keyword evidence="9" id="KW-0479">Metal-binding</keyword>
<evidence type="ECO:0000256" key="6">
    <source>
        <dbReference type="ARBA" id="ARBA00030235"/>
    </source>
</evidence>
<organism evidence="10 11">
    <name type="scientific">Paramuricea clavata</name>
    <name type="common">Red gorgonian</name>
    <name type="synonym">Violescent sea-whip</name>
    <dbReference type="NCBI Taxonomy" id="317549"/>
    <lineage>
        <taxon>Eukaryota</taxon>
        <taxon>Metazoa</taxon>
        <taxon>Cnidaria</taxon>
        <taxon>Anthozoa</taxon>
        <taxon>Octocorallia</taxon>
        <taxon>Malacalcyonacea</taxon>
        <taxon>Plexauridae</taxon>
        <taxon>Paramuricea</taxon>
    </lineage>
</organism>
<dbReference type="Gene3D" id="2.60.120.10">
    <property type="entry name" value="Jelly Rolls"/>
    <property type="match status" value="1"/>
</dbReference>
<dbReference type="GO" id="GO:0005737">
    <property type="term" value="C:cytoplasm"/>
    <property type="evidence" value="ECO:0007669"/>
    <property type="project" value="TreeGrafter"/>
</dbReference>
<dbReference type="PANTHER" id="PTHR11056">
    <property type="entry name" value="HOMOGENTISATE 1,2-DIOXYGENASE"/>
    <property type="match status" value="1"/>
</dbReference>
<comment type="cofactor">
    <cofactor evidence="1 9">
        <name>Fe cation</name>
        <dbReference type="ChEBI" id="CHEBI:24875"/>
    </cofactor>
</comment>
<dbReference type="UniPathway" id="UPA00139">
    <property type="reaction ID" value="UER00339"/>
</dbReference>
<dbReference type="GO" id="GO:0006570">
    <property type="term" value="P:tyrosine metabolic process"/>
    <property type="evidence" value="ECO:0007669"/>
    <property type="project" value="InterPro"/>
</dbReference>
<dbReference type="OrthoDB" id="1689029at2759"/>
<dbReference type="InterPro" id="IPR014710">
    <property type="entry name" value="RmlC-like_jellyroll"/>
</dbReference>
<evidence type="ECO:0000313" key="10">
    <source>
        <dbReference type="EMBL" id="CAB3989341.1"/>
    </source>
</evidence>
<feature type="binding site" evidence="9">
    <location>
        <position position="5"/>
    </location>
    <ligand>
        <name>Fe cation</name>
        <dbReference type="ChEBI" id="CHEBI:24875"/>
    </ligand>
</feature>
<dbReference type="EMBL" id="CACRXK020001468">
    <property type="protein sequence ID" value="CAB3989341.1"/>
    <property type="molecule type" value="Genomic_DNA"/>
</dbReference>
<evidence type="ECO:0000256" key="5">
    <source>
        <dbReference type="ARBA" id="ARBA00018757"/>
    </source>
</evidence>
<evidence type="ECO:0000256" key="4">
    <source>
        <dbReference type="ARBA" id="ARBA00013127"/>
    </source>
</evidence>
<dbReference type="EC" id="1.13.11.5" evidence="4"/>
<dbReference type="AlphaFoldDB" id="A0A7D9HUS9"/>
<dbReference type="Pfam" id="PF04209">
    <property type="entry name" value="HgmA_C"/>
    <property type="match status" value="1"/>
</dbReference>
<evidence type="ECO:0000256" key="7">
    <source>
        <dbReference type="ARBA" id="ARBA00030437"/>
    </source>
</evidence>
<dbReference type="GO" id="GO:0006559">
    <property type="term" value="P:L-phenylalanine catabolic process"/>
    <property type="evidence" value="ECO:0007669"/>
    <property type="project" value="UniProtKB-UniPathway"/>
</dbReference>
<dbReference type="Proteomes" id="UP001152795">
    <property type="component" value="Unassembled WGS sequence"/>
</dbReference>
<accession>A0A7D9HUS9</accession>
<feature type="binding site" evidence="9">
    <location>
        <position position="5"/>
    </location>
    <ligand>
        <name>homogentisate</name>
        <dbReference type="ChEBI" id="CHEBI:16169"/>
    </ligand>
</feature>
<dbReference type="GO" id="GO:0046872">
    <property type="term" value="F:metal ion binding"/>
    <property type="evidence" value="ECO:0007669"/>
    <property type="project" value="UniProtKB-KW"/>
</dbReference>
<evidence type="ECO:0000256" key="8">
    <source>
        <dbReference type="ARBA" id="ARBA00033225"/>
    </source>
</evidence>
<sequence length="78" mass="8973">MMTPHGPDKECFEKASNVENLVPERVADGTMAFMFESCLSLAVTKWAAETSEKLDKDYYKVWSDIKSHFDPEWKPEKA</sequence>
<dbReference type="SUPFAM" id="SSF51182">
    <property type="entry name" value="RmlC-like cupins"/>
    <property type="match status" value="1"/>
</dbReference>
<dbReference type="InterPro" id="IPR011051">
    <property type="entry name" value="RmlC_Cupin_sf"/>
</dbReference>
<comment type="similarity">
    <text evidence="3">Belongs to the homogentisate dioxygenase family.</text>
</comment>
<dbReference type="InterPro" id="IPR005708">
    <property type="entry name" value="Homogentis_dOase"/>
</dbReference>
<proteinExistence type="inferred from homology"/>
<keyword evidence="11" id="KW-1185">Reference proteome</keyword>
<reference evidence="10" key="1">
    <citation type="submission" date="2020-04" db="EMBL/GenBank/DDBJ databases">
        <authorList>
            <person name="Alioto T."/>
            <person name="Alioto T."/>
            <person name="Gomez Garrido J."/>
        </authorList>
    </citation>
    <scope>NUCLEOTIDE SEQUENCE</scope>
    <source>
        <strain evidence="10">A484AB</strain>
    </source>
</reference>
<comment type="caution">
    <text evidence="10">The sequence shown here is derived from an EMBL/GenBank/DDBJ whole genome shotgun (WGS) entry which is preliminary data.</text>
</comment>
<protein>
    <recommendedName>
        <fullName evidence="5">Homogentisate 1,2-dioxygenase</fullName>
        <ecNumber evidence="4">1.13.11.5</ecNumber>
    </recommendedName>
    <alternativeName>
        <fullName evidence="6">Homogentisate oxygenase</fullName>
    </alternativeName>
    <alternativeName>
        <fullName evidence="7">Homogentisic acid oxidase</fullName>
    </alternativeName>
    <alternativeName>
        <fullName evidence="8">Homogentisicase</fullName>
    </alternativeName>
</protein>
<evidence type="ECO:0000313" key="11">
    <source>
        <dbReference type="Proteomes" id="UP001152795"/>
    </source>
</evidence>
<evidence type="ECO:0000256" key="9">
    <source>
        <dbReference type="PIRSR" id="PIRSR605708-2"/>
    </source>
</evidence>
<dbReference type="InterPro" id="IPR046451">
    <property type="entry name" value="HgmA_C"/>
</dbReference>
<gene>
    <name evidence="10" type="ORF">PACLA_8A029947</name>
</gene>
<dbReference type="PANTHER" id="PTHR11056:SF0">
    <property type="entry name" value="HOMOGENTISATE 1,2-DIOXYGENASE"/>
    <property type="match status" value="1"/>
</dbReference>
<comment type="pathway">
    <text evidence="2">Amino-acid degradation; L-phenylalanine degradation; acetoacetate and fumarate from L-phenylalanine: step 4/6.</text>
</comment>
<evidence type="ECO:0000256" key="3">
    <source>
        <dbReference type="ARBA" id="ARBA00007757"/>
    </source>
</evidence>
<evidence type="ECO:0000256" key="2">
    <source>
        <dbReference type="ARBA" id="ARBA00004704"/>
    </source>
</evidence>
<name>A0A7D9HUS9_PARCT</name>
<dbReference type="GO" id="GO:0004411">
    <property type="term" value="F:homogentisate 1,2-dioxygenase activity"/>
    <property type="evidence" value="ECO:0007669"/>
    <property type="project" value="UniProtKB-EC"/>
</dbReference>